<feature type="transmembrane region" description="Helical" evidence="4">
    <location>
        <begin position="200"/>
        <end position="223"/>
    </location>
</feature>
<dbReference type="HOGENOM" id="CLU_000445_107_27_4"/>
<dbReference type="Pfam" id="PF00672">
    <property type="entry name" value="HAMP"/>
    <property type="match status" value="1"/>
</dbReference>
<dbReference type="GO" id="GO:0016020">
    <property type="term" value="C:membrane"/>
    <property type="evidence" value="ECO:0007669"/>
    <property type="project" value="InterPro"/>
</dbReference>
<dbReference type="InterPro" id="IPR004089">
    <property type="entry name" value="MCPsignal_dom"/>
</dbReference>
<keyword evidence="4" id="KW-0472">Membrane</keyword>
<comment type="similarity">
    <text evidence="2">Belongs to the methyl-accepting chemotaxis (MCP) protein family.</text>
</comment>
<accession>A1K4H1</accession>
<dbReference type="Gene3D" id="6.10.340.10">
    <property type="match status" value="1"/>
</dbReference>
<keyword evidence="4" id="KW-1133">Transmembrane helix</keyword>
<dbReference type="SMART" id="SM00304">
    <property type="entry name" value="HAMP"/>
    <property type="match status" value="1"/>
</dbReference>
<dbReference type="AlphaFoldDB" id="A1K4H1"/>
<feature type="domain" description="HAMP" evidence="6">
    <location>
        <begin position="225"/>
        <end position="277"/>
    </location>
</feature>
<organism evidence="7 8">
    <name type="scientific">Azoarcus sp. (strain BH72)</name>
    <dbReference type="NCBI Taxonomy" id="418699"/>
    <lineage>
        <taxon>Bacteria</taxon>
        <taxon>Pseudomonadati</taxon>
        <taxon>Pseudomonadota</taxon>
        <taxon>Betaproteobacteria</taxon>
        <taxon>Rhodocyclales</taxon>
        <taxon>Zoogloeaceae</taxon>
        <taxon>Azoarcus</taxon>
    </lineage>
</organism>
<feature type="domain" description="Methyl-accepting transducer" evidence="5">
    <location>
        <begin position="282"/>
        <end position="518"/>
    </location>
</feature>
<evidence type="ECO:0000313" key="7">
    <source>
        <dbReference type="EMBL" id="CAL93726.1"/>
    </source>
</evidence>
<reference evidence="7 8" key="1">
    <citation type="journal article" date="2006" name="Nat. Biotechnol.">
        <title>Complete genome of the mutualistic, N2-fixing grass endophyte Azoarcus sp. strain BH72.</title>
        <authorList>
            <person name="Krause A."/>
            <person name="Ramakumar A."/>
            <person name="Bartels D."/>
            <person name="Battistoni F."/>
            <person name="Bekel T."/>
            <person name="Boch J."/>
            <person name="Boehm M."/>
            <person name="Friedrich F."/>
            <person name="Hurek T."/>
            <person name="Krause L."/>
            <person name="Linke B."/>
            <person name="McHardy A.C."/>
            <person name="Sarkar A."/>
            <person name="Schneiker S."/>
            <person name="Syed A.A."/>
            <person name="Thauer R."/>
            <person name="Vorhoelter F.-J."/>
            <person name="Weidner S."/>
            <person name="Puehler A."/>
            <person name="Reinhold-Hurek B."/>
            <person name="Kaiser O."/>
            <person name="Goesmann A."/>
        </authorList>
    </citation>
    <scope>NUCLEOTIDE SEQUENCE [LARGE SCALE GENOMIC DNA]</scope>
    <source>
        <strain evidence="7 8">BH72</strain>
    </source>
</reference>
<dbReference type="SUPFAM" id="SSF58104">
    <property type="entry name" value="Methyl-accepting chemotaxis protein (MCP) signaling domain"/>
    <property type="match status" value="1"/>
</dbReference>
<evidence type="ECO:0000256" key="2">
    <source>
        <dbReference type="ARBA" id="ARBA00029447"/>
    </source>
</evidence>
<dbReference type="Gene3D" id="1.10.287.950">
    <property type="entry name" value="Methyl-accepting chemotaxis protein"/>
    <property type="match status" value="1"/>
</dbReference>
<keyword evidence="8" id="KW-1185">Reference proteome</keyword>
<dbReference type="InterPro" id="IPR003660">
    <property type="entry name" value="HAMP_dom"/>
</dbReference>
<evidence type="ECO:0000256" key="3">
    <source>
        <dbReference type="PROSITE-ProRule" id="PRU00284"/>
    </source>
</evidence>
<dbReference type="Proteomes" id="UP000002588">
    <property type="component" value="Chromosome"/>
</dbReference>
<evidence type="ECO:0000259" key="5">
    <source>
        <dbReference type="PROSITE" id="PS50111"/>
    </source>
</evidence>
<dbReference type="PANTHER" id="PTHR32089:SF112">
    <property type="entry name" value="LYSOZYME-LIKE PROTEIN-RELATED"/>
    <property type="match status" value="1"/>
</dbReference>
<dbReference type="EMBL" id="AM406670">
    <property type="protein sequence ID" value="CAL93726.1"/>
    <property type="molecule type" value="Genomic_DNA"/>
</dbReference>
<evidence type="ECO:0000313" key="8">
    <source>
        <dbReference type="Proteomes" id="UP000002588"/>
    </source>
</evidence>
<dbReference type="eggNOG" id="COG0840">
    <property type="taxonomic scope" value="Bacteria"/>
</dbReference>
<keyword evidence="4" id="KW-0812">Transmembrane</keyword>
<feature type="transmembrane region" description="Helical" evidence="4">
    <location>
        <begin position="26"/>
        <end position="47"/>
    </location>
</feature>
<gene>
    <name evidence="7" type="primary">tar</name>
    <name evidence="7" type="ordered locus">azo1109</name>
</gene>
<dbReference type="PROSITE" id="PS50111">
    <property type="entry name" value="CHEMOTAXIS_TRANSDUC_2"/>
    <property type="match status" value="1"/>
</dbReference>
<dbReference type="PROSITE" id="PS50885">
    <property type="entry name" value="HAMP"/>
    <property type="match status" value="1"/>
</dbReference>
<dbReference type="KEGG" id="azo:azo1109"/>
<evidence type="ECO:0000259" key="6">
    <source>
        <dbReference type="PROSITE" id="PS50885"/>
    </source>
</evidence>
<proteinExistence type="inferred from homology"/>
<protein>
    <submittedName>
        <fullName evidence="7">Aspartate chemoreceptor protein</fullName>
    </submittedName>
</protein>
<dbReference type="SMART" id="SM00283">
    <property type="entry name" value="MA"/>
    <property type="match status" value="1"/>
</dbReference>
<evidence type="ECO:0000256" key="4">
    <source>
        <dbReference type="SAM" id="Phobius"/>
    </source>
</evidence>
<dbReference type="GO" id="GO:0007165">
    <property type="term" value="P:signal transduction"/>
    <property type="evidence" value="ECO:0007669"/>
    <property type="project" value="UniProtKB-KW"/>
</dbReference>
<dbReference type="Pfam" id="PF00015">
    <property type="entry name" value="MCPsignal"/>
    <property type="match status" value="1"/>
</dbReference>
<sequence>MSLQCRPRTPTGFIMDFIFNSVRNKLLLICGGGTALVLLAAGVGLFLQYRSIDDLTSGRLAELQQLRATTLESKVDYYDQLLAWKNTLLRITDAGAQEAHWKTFRTLEQQVEGKVAALKGVDAAEVRQLAEQFSAEHLALGAHYQQALNDYKVDFNIYDLEQNVRDSDAASDALLDRLVEAMVRHIDNQTDAIQRSSQRAISLSVALMAVACALAFGIFLWLLRQQVTRPAEELEASLHRLARGDFSAPIVAHTRDEIGRIATSAESIRRDLGALIQQVARSIQQVDDAAGGMAHETRGVADATAGTADVAASTAATLDEVTASIQAISDNAGRVSALSRSGRDEARAAEARLAALAASVDESTSVMNAVTETARAFIQNAEKITAMTQQVREIADQTNLLALNAAIEAARAGEQGRGFAVVADEVRKLAEKSGHSASAIDAITSTLGEQAHALEQALNHGLQALESSRDSMAGTSAAVGAASQSSSRAAEEVEQISQAVREQSAASTQIAQQVERIAQMVEDSHGALGRMADTADRLHRLADELKGSIDSFRL</sequence>
<dbReference type="STRING" id="62928.azo1109"/>
<dbReference type="PANTHER" id="PTHR32089">
    <property type="entry name" value="METHYL-ACCEPTING CHEMOTAXIS PROTEIN MCPB"/>
    <property type="match status" value="1"/>
</dbReference>
<evidence type="ECO:0000256" key="1">
    <source>
        <dbReference type="ARBA" id="ARBA00023224"/>
    </source>
</evidence>
<dbReference type="CDD" id="cd06225">
    <property type="entry name" value="HAMP"/>
    <property type="match status" value="1"/>
</dbReference>
<keyword evidence="1 3" id="KW-0807">Transducer</keyword>
<name>A1K4H1_AZOSB</name>